<evidence type="ECO:0008006" key="3">
    <source>
        <dbReference type="Google" id="ProtNLM"/>
    </source>
</evidence>
<dbReference type="SUPFAM" id="SSF52058">
    <property type="entry name" value="L domain-like"/>
    <property type="match status" value="1"/>
</dbReference>
<dbReference type="Proteomes" id="UP000070444">
    <property type="component" value="Unassembled WGS sequence"/>
</dbReference>
<dbReference type="EMBL" id="KQ964677">
    <property type="protein sequence ID" value="KXN66909.1"/>
    <property type="molecule type" value="Genomic_DNA"/>
</dbReference>
<accession>A0A137NWA0</accession>
<evidence type="ECO:0000313" key="1">
    <source>
        <dbReference type="EMBL" id="KXN66909.1"/>
    </source>
</evidence>
<sequence length="419" mass="48969">MSISMLTKQMRSINGDCDWEFLPELVVDCLGQYLVNGDLIELSKASSWYRAQLKKVILKSLTIFRCQKALLDSYGVSLDKKKKFKRVFDDMKADLEGNHTLVKELKIFATIPIYFINDLVKLFDSVNRVSIIGEGNISLRGLIPIIIELRKLKHIKLSLNDLIKNSDMELLVDFSKKLNTIEMDIFWDYNSKLYSPAVSGFSFNNLTKLTIFYLNTLTSFPTHLPSLVHVELLDFSVPALNNAIHVKFLESNQQLKTLIISGRILNNDIINLILGFKKLKYLEIIHSLNTQVLNNMNMVNNHSIQYLKLYENFQSKGFELFLTYCKSLQVVEFDNLKYQSEFEIELDNYRRINQLILKNRPWCKNPPLPKSILDLFNIALLINWQEISKFKQKTLINLEGWSLREYDYCKPREYYISRD</sequence>
<keyword evidence="2" id="KW-1185">Reference proteome</keyword>
<reference evidence="1 2" key="1">
    <citation type="journal article" date="2015" name="Genome Biol. Evol.">
        <title>Phylogenomic analyses indicate that early fungi evolved digesting cell walls of algal ancestors of land plants.</title>
        <authorList>
            <person name="Chang Y."/>
            <person name="Wang S."/>
            <person name="Sekimoto S."/>
            <person name="Aerts A.L."/>
            <person name="Choi C."/>
            <person name="Clum A."/>
            <person name="LaButti K.M."/>
            <person name="Lindquist E.A."/>
            <person name="Yee Ngan C."/>
            <person name="Ohm R.A."/>
            <person name="Salamov A.A."/>
            <person name="Grigoriev I.V."/>
            <person name="Spatafora J.W."/>
            <person name="Berbee M.L."/>
        </authorList>
    </citation>
    <scope>NUCLEOTIDE SEQUENCE [LARGE SCALE GENOMIC DNA]</scope>
    <source>
        <strain evidence="1 2">NRRL 28638</strain>
    </source>
</reference>
<proteinExistence type="predicted"/>
<dbReference type="AlphaFoldDB" id="A0A137NWA0"/>
<protein>
    <recommendedName>
        <fullName evidence="3">F-box domain-containing protein</fullName>
    </recommendedName>
</protein>
<name>A0A137NWA0_CONC2</name>
<dbReference type="Gene3D" id="3.80.10.10">
    <property type="entry name" value="Ribonuclease Inhibitor"/>
    <property type="match status" value="1"/>
</dbReference>
<gene>
    <name evidence="1" type="ORF">CONCODRAFT_73352</name>
</gene>
<evidence type="ECO:0000313" key="2">
    <source>
        <dbReference type="Proteomes" id="UP000070444"/>
    </source>
</evidence>
<organism evidence="1 2">
    <name type="scientific">Conidiobolus coronatus (strain ATCC 28846 / CBS 209.66 / NRRL 28638)</name>
    <name type="common">Delacroixia coronata</name>
    <dbReference type="NCBI Taxonomy" id="796925"/>
    <lineage>
        <taxon>Eukaryota</taxon>
        <taxon>Fungi</taxon>
        <taxon>Fungi incertae sedis</taxon>
        <taxon>Zoopagomycota</taxon>
        <taxon>Entomophthoromycotina</taxon>
        <taxon>Entomophthoromycetes</taxon>
        <taxon>Entomophthorales</taxon>
        <taxon>Ancylistaceae</taxon>
        <taxon>Conidiobolus</taxon>
    </lineage>
</organism>
<dbReference type="InterPro" id="IPR032675">
    <property type="entry name" value="LRR_dom_sf"/>
</dbReference>